<name>X0WRN8_9ZZZZ</name>
<organism evidence="2">
    <name type="scientific">marine sediment metagenome</name>
    <dbReference type="NCBI Taxonomy" id="412755"/>
    <lineage>
        <taxon>unclassified sequences</taxon>
        <taxon>metagenomes</taxon>
        <taxon>ecological metagenomes</taxon>
    </lineage>
</organism>
<dbReference type="AlphaFoldDB" id="X0WRN8"/>
<evidence type="ECO:0000256" key="1">
    <source>
        <dbReference type="SAM" id="Phobius"/>
    </source>
</evidence>
<feature type="transmembrane region" description="Helical" evidence="1">
    <location>
        <begin position="12"/>
        <end position="32"/>
    </location>
</feature>
<reference evidence="2" key="1">
    <citation type="journal article" date="2014" name="Front. Microbiol.">
        <title>High frequency of phylogenetically diverse reductive dehalogenase-homologous genes in deep subseafloor sedimentary metagenomes.</title>
        <authorList>
            <person name="Kawai M."/>
            <person name="Futagami T."/>
            <person name="Toyoda A."/>
            <person name="Takaki Y."/>
            <person name="Nishi S."/>
            <person name="Hori S."/>
            <person name="Arai W."/>
            <person name="Tsubouchi T."/>
            <person name="Morono Y."/>
            <person name="Uchiyama I."/>
            <person name="Ito T."/>
            <person name="Fujiyama A."/>
            <person name="Inagaki F."/>
            <person name="Takami H."/>
        </authorList>
    </citation>
    <scope>NUCLEOTIDE SEQUENCE</scope>
    <source>
        <strain evidence="2">Expedition CK06-06</strain>
    </source>
</reference>
<gene>
    <name evidence="2" type="ORF">S01H1_66816</name>
</gene>
<sequence length="73" mass="7794">DWFLEWPSHALGWSIGIGGCGLLAAFLFLTPLPPYSSVALALAAVFATAYLAAYTLRATAPVGATSGRRRKRR</sequence>
<dbReference type="EMBL" id="BARS01044199">
    <property type="protein sequence ID" value="GAG33609.1"/>
    <property type="molecule type" value="Genomic_DNA"/>
</dbReference>
<proteinExistence type="predicted"/>
<keyword evidence="1" id="KW-0812">Transmembrane</keyword>
<evidence type="ECO:0000313" key="2">
    <source>
        <dbReference type="EMBL" id="GAG33609.1"/>
    </source>
</evidence>
<protein>
    <submittedName>
        <fullName evidence="2">Uncharacterized protein</fullName>
    </submittedName>
</protein>
<comment type="caution">
    <text evidence="2">The sequence shown here is derived from an EMBL/GenBank/DDBJ whole genome shotgun (WGS) entry which is preliminary data.</text>
</comment>
<keyword evidence="1" id="KW-0472">Membrane</keyword>
<accession>X0WRN8</accession>
<feature type="non-terminal residue" evidence="2">
    <location>
        <position position="1"/>
    </location>
</feature>
<keyword evidence="1" id="KW-1133">Transmembrane helix</keyword>
<feature type="transmembrane region" description="Helical" evidence="1">
    <location>
        <begin position="38"/>
        <end position="64"/>
    </location>
</feature>